<dbReference type="EMBL" id="MTYH01000016">
    <property type="protein sequence ID" value="PNP46090.1"/>
    <property type="molecule type" value="Genomic_DNA"/>
</dbReference>
<evidence type="ECO:0000256" key="5">
    <source>
        <dbReference type="SAM" id="Phobius"/>
    </source>
</evidence>
<dbReference type="Proteomes" id="UP000236546">
    <property type="component" value="Unassembled WGS sequence"/>
</dbReference>
<dbReference type="OrthoDB" id="2117453at2759"/>
<dbReference type="InterPro" id="IPR008253">
    <property type="entry name" value="Marvel"/>
</dbReference>
<protein>
    <recommendedName>
        <fullName evidence="6">MARVEL domain-containing protein</fullName>
    </recommendedName>
</protein>
<name>A0A0W7VVV6_9HYPO</name>
<gene>
    <name evidence="8" type="ORF">TGAM01_v200320</name>
    <name evidence="7" type="ORF">TGAMA5MH_02125</name>
</gene>
<sequence length="151" mass="16353">MALGMITIIHAVLAVLVIIELGITGYLVNKTDNWFSDSPATYAFLLFSSIWSLFVLIYLAITPIYLARLYHALVAFGLLVLTTIFWFAGAIAFACFVGAPACHGNGWCQTNEAGVAFAFFLWAGFLALTVLEGLTTLRGHARADKTTPSTV</sequence>
<keyword evidence="4 5" id="KW-0472">Membrane</keyword>
<evidence type="ECO:0000256" key="4">
    <source>
        <dbReference type="ARBA" id="ARBA00023136"/>
    </source>
</evidence>
<evidence type="ECO:0000313" key="9">
    <source>
        <dbReference type="Proteomes" id="UP000054821"/>
    </source>
</evidence>
<feature type="domain" description="MARVEL" evidence="6">
    <location>
        <begin position="8"/>
        <end position="131"/>
    </location>
</feature>
<evidence type="ECO:0000259" key="6">
    <source>
        <dbReference type="Pfam" id="PF01284"/>
    </source>
</evidence>
<dbReference type="EMBL" id="JPDN02000001">
    <property type="protein sequence ID" value="PON30900.1"/>
    <property type="molecule type" value="Genomic_DNA"/>
</dbReference>
<dbReference type="PANTHER" id="PTHR37451:SF1">
    <property type="entry name" value="MARVEL DOMAIN-CONTAINING PROTEIN"/>
    <property type="match status" value="1"/>
</dbReference>
<dbReference type="PANTHER" id="PTHR37451">
    <property type="entry name" value="MARVEL DOMAIN"/>
    <property type="match status" value="1"/>
</dbReference>
<evidence type="ECO:0000256" key="3">
    <source>
        <dbReference type="ARBA" id="ARBA00022989"/>
    </source>
</evidence>
<feature type="transmembrane region" description="Helical" evidence="5">
    <location>
        <begin position="73"/>
        <end position="101"/>
    </location>
</feature>
<dbReference type="GeneID" id="29983281"/>
<reference evidence="7 10" key="2">
    <citation type="submission" date="2017-02" db="EMBL/GenBank/DDBJ databases">
        <title>Genomes of Trichoderma spp. with biocontrol activity.</title>
        <authorList>
            <person name="Gardiner D."/>
            <person name="Kazan K."/>
            <person name="Vos C."/>
            <person name="Harvey P."/>
        </authorList>
    </citation>
    <scope>NUCLEOTIDE SEQUENCE [LARGE SCALE GENOMIC DNA]</scope>
    <source>
        <strain evidence="7 10">A5MH</strain>
    </source>
</reference>
<dbReference type="RefSeq" id="XP_018663604.1">
    <property type="nucleotide sequence ID" value="XM_018803198.1"/>
</dbReference>
<comment type="subcellular location">
    <subcellularLocation>
        <location evidence="1">Membrane</location>
        <topology evidence="1">Multi-pass membrane protein</topology>
    </subcellularLocation>
</comment>
<reference evidence="8" key="3">
    <citation type="submission" date="2017-08" db="EMBL/GenBank/DDBJ databases">
        <title>Trichoderma gamsii strain T6085, whole genome shotgun sequencing project.</title>
        <authorList>
            <person name="Baroncelli R."/>
        </authorList>
    </citation>
    <scope>NUCLEOTIDE SEQUENCE</scope>
    <source>
        <strain evidence="8">T6085</strain>
    </source>
</reference>
<evidence type="ECO:0000313" key="7">
    <source>
        <dbReference type="EMBL" id="PNP46090.1"/>
    </source>
</evidence>
<dbReference type="AlphaFoldDB" id="A0A0W7VVV6"/>
<evidence type="ECO:0000256" key="1">
    <source>
        <dbReference type="ARBA" id="ARBA00004141"/>
    </source>
</evidence>
<feature type="transmembrane region" description="Helical" evidence="5">
    <location>
        <begin position="113"/>
        <end position="135"/>
    </location>
</feature>
<keyword evidence="9" id="KW-1185">Reference proteome</keyword>
<accession>A0A0W7VVV6</accession>
<dbReference type="Proteomes" id="UP000054821">
    <property type="component" value="Unassembled WGS sequence"/>
</dbReference>
<dbReference type="GO" id="GO:0016020">
    <property type="term" value="C:membrane"/>
    <property type="evidence" value="ECO:0007669"/>
    <property type="project" value="UniProtKB-SubCell"/>
</dbReference>
<evidence type="ECO:0000256" key="2">
    <source>
        <dbReference type="ARBA" id="ARBA00022692"/>
    </source>
</evidence>
<feature type="transmembrane region" description="Helical" evidence="5">
    <location>
        <begin position="7"/>
        <end position="28"/>
    </location>
</feature>
<keyword evidence="3 5" id="KW-1133">Transmembrane helix</keyword>
<evidence type="ECO:0000313" key="10">
    <source>
        <dbReference type="Proteomes" id="UP000236546"/>
    </source>
</evidence>
<dbReference type="Pfam" id="PF01284">
    <property type="entry name" value="MARVEL"/>
    <property type="match status" value="1"/>
</dbReference>
<proteinExistence type="predicted"/>
<evidence type="ECO:0000313" key="8">
    <source>
        <dbReference type="EMBL" id="PON30900.1"/>
    </source>
</evidence>
<dbReference type="STRING" id="398673.A0A0W7VVV6"/>
<keyword evidence="2 5" id="KW-0812">Transmembrane</keyword>
<feature type="transmembrane region" description="Helical" evidence="5">
    <location>
        <begin position="40"/>
        <end position="61"/>
    </location>
</feature>
<comment type="caution">
    <text evidence="8">The sequence shown here is derived from an EMBL/GenBank/DDBJ whole genome shotgun (WGS) entry which is preliminary data.</text>
</comment>
<organism evidence="8 9">
    <name type="scientific">Trichoderma gamsii</name>
    <dbReference type="NCBI Taxonomy" id="398673"/>
    <lineage>
        <taxon>Eukaryota</taxon>
        <taxon>Fungi</taxon>
        <taxon>Dikarya</taxon>
        <taxon>Ascomycota</taxon>
        <taxon>Pezizomycotina</taxon>
        <taxon>Sordariomycetes</taxon>
        <taxon>Hypocreomycetidae</taxon>
        <taxon>Hypocreales</taxon>
        <taxon>Hypocreaceae</taxon>
        <taxon>Trichoderma</taxon>
    </lineage>
</organism>
<reference evidence="8 9" key="1">
    <citation type="journal article" date="2016" name="Genome Announc.">
        <title>Draft Whole-Genome Sequence of Trichoderma gamsii T6085, a Promising Biocontrol Agent of Fusarium Head Blight on Wheat.</title>
        <authorList>
            <person name="Baroncelli R."/>
            <person name="Zapparata A."/>
            <person name="Piaggeschi G."/>
            <person name="Sarrocco S."/>
            <person name="Vannacci G."/>
        </authorList>
    </citation>
    <scope>NUCLEOTIDE SEQUENCE [LARGE SCALE GENOMIC DNA]</scope>
    <source>
        <strain evidence="8 9">T6085</strain>
    </source>
</reference>